<feature type="non-terminal residue" evidence="6">
    <location>
        <position position="1"/>
    </location>
</feature>
<dbReference type="Gene3D" id="1.20.140.150">
    <property type="match status" value="1"/>
</dbReference>
<evidence type="ECO:0000313" key="7">
    <source>
        <dbReference type="Proteomes" id="UP001295444"/>
    </source>
</evidence>
<feature type="transmembrane region" description="Helical" evidence="5">
    <location>
        <begin position="177"/>
        <end position="201"/>
    </location>
</feature>
<accession>A0AAD1SNX5</accession>
<feature type="transmembrane region" description="Helical" evidence="5">
    <location>
        <begin position="110"/>
        <end position="130"/>
    </location>
</feature>
<keyword evidence="2 5" id="KW-0812">Transmembrane</keyword>
<protein>
    <submittedName>
        <fullName evidence="6">Transmembrane 114, partial</fullName>
    </submittedName>
</protein>
<sequence length="217" mass="23720">TYMFYVLNVTGVSTRSFGSFDSGVGEFRHGINGSHRGNQAPTRLLPCNPPSPLTSHPHSHGVKRLIRAFLPGVRTYMFYVLNVTEGQRGGIVMHCGMVEMWECPPVKCRLIIGGGFTFVANSVHGVAVLLPTQFLVMLWALITLTGICIYIAYSASALENAACLLSSEILEDIDIRFGWSLALAWISFITEVLTGIAFLLAARITGLKRTRDGADIK</sequence>
<reference evidence="6" key="1">
    <citation type="submission" date="2022-03" db="EMBL/GenBank/DDBJ databases">
        <authorList>
            <person name="Alioto T."/>
            <person name="Alioto T."/>
            <person name="Gomez Garrido J."/>
        </authorList>
    </citation>
    <scope>NUCLEOTIDE SEQUENCE</scope>
</reference>
<dbReference type="Proteomes" id="UP001295444">
    <property type="component" value="Chromosome 07"/>
</dbReference>
<dbReference type="Pfam" id="PF13903">
    <property type="entry name" value="Claudin_2"/>
    <property type="match status" value="1"/>
</dbReference>
<dbReference type="PANTHER" id="PTHR20516">
    <property type="entry name" value="TRANSMEMBRANE PROTEIN 114/235 FAMILY MEMBER"/>
    <property type="match status" value="1"/>
</dbReference>
<organism evidence="6 7">
    <name type="scientific">Pelobates cultripes</name>
    <name type="common">Western spadefoot toad</name>
    <dbReference type="NCBI Taxonomy" id="61616"/>
    <lineage>
        <taxon>Eukaryota</taxon>
        <taxon>Metazoa</taxon>
        <taxon>Chordata</taxon>
        <taxon>Craniata</taxon>
        <taxon>Vertebrata</taxon>
        <taxon>Euteleostomi</taxon>
        <taxon>Amphibia</taxon>
        <taxon>Batrachia</taxon>
        <taxon>Anura</taxon>
        <taxon>Pelobatoidea</taxon>
        <taxon>Pelobatidae</taxon>
        <taxon>Pelobates</taxon>
    </lineage>
</organism>
<name>A0AAD1SNX5_PELCU</name>
<keyword evidence="7" id="KW-1185">Reference proteome</keyword>
<evidence type="ECO:0000313" key="6">
    <source>
        <dbReference type="EMBL" id="CAH2306829.1"/>
    </source>
</evidence>
<gene>
    <name evidence="6" type="ORF">PECUL_23A040378</name>
</gene>
<evidence type="ECO:0000256" key="2">
    <source>
        <dbReference type="ARBA" id="ARBA00022692"/>
    </source>
</evidence>
<keyword evidence="3 5" id="KW-1133">Transmembrane helix</keyword>
<evidence type="ECO:0000256" key="4">
    <source>
        <dbReference type="ARBA" id="ARBA00023136"/>
    </source>
</evidence>
<dbReference type="EMBL" id="OW240918">
    <property type="protein sequence ID" value="CAH2306829.1"/>
    <property type="molecule type" value="Genomic_DNA"/>
</dbReference>
<evidence type="ECO:0000256" key="5">
    <source>
        <dbReference type="SAM" id="Phobius"/>
    </source>
</evidence>
<dbReference type="InterPro" id="IPR039951">
    <property type="entry name" value="TMEM114/TMEM235"/>
</dbReference>
<keyword evidence="4 5" id="KW-0472">Membrane</keyword>
<dbReference type="PANTHER" id="PTHR20516:SF2">
    <property type="entry name" value="TRANSMEMBRANE PROTEIN 114"/>
    <property type="match status" value="1"/>
</dbReference>
<proteinExistence type="predicted"/>
<feature type="transmembrane region" description="Helical" evidence="5">
    <location>
        <begin position="137"/>
        <end position="157"/>
    </location>
</feature>
<comment type="subcellular location">
    <subcellularLocation>
        <location evidence="1">Membrane</location>
        <topology evidence="1">Multi-pass membrane protein</topology>
    </subcellularLocation>
</comment>
<dbReference type="AlphaFoldDB" id="A0AAD1SNX5"/>
<evidence type="ECO:0000256" key="3">
    <source>
        <dbReference type="ARBA" id="ARBA00022989"/>
    </source>
</evidence>
<evidence type="ECO:0000256" key="1">
    <source>
        <dbReference type="ARBA" id="ARBA00004141"/>
    </source>
</evidence>
<dbReference type="InterPro" id="IPR004031">
    <property type="entry name" value="PMP22/EMP/MP20/Claudin"/>
</dbReference>
<dbReference type="GO" id="GO:0016324">
    <property type="term" value="C:apical plasma membrane"/>
    <property type="evidence" value="ECO:0007669"/>
    <property type="project" value="TreeGrafter"/>
</dbReference>